<reference evidence="4 5" key="1">
    <citation type="submission" date="2021-04" db="EMBL/GenBank/DDBJ databases">
        <authorList>
            <person name="Bliznina A."/>
        </authorList>
    </citation>
    <scope>NUCLEOTIDE SEQUENCE [LARGE SCALE GENOMIC DNA]</scope>
</reference>
<dbReference type="Pfam" id="PF00594">
    <property type="entry name" value="Gla"/>
    <property type="match status" value="1"/>
</dbReference>
<dbReference type="Gene3D" id="4.10.740.10">
    <property type="entry name" value="Coagulation Factor IX"/>
    <property type="match status" value="1"/>
</dbReference>
<dbReference type="SUPFAM" id="SSF57630">
    <property type="entry name" value="GLA-domain"/>
    <property type="match status" value="1"/>
</dbReference>
<evidence type="ECO:0000313" key="4">
    <source>
        <dbReference type="EMBL" id="CAG5112897.1"/>
    </source>
</evidence>
<organism evidence="4 5">
    <name type="scientific">Oikopleura dioica</name>
    <name type="common">Tunicate</name>
    <dbReference type="NCBI Taxonomy" id="34765"/>
    <lineage>
        <taxon>Eukaryota</taxon>
        <taxon>Metazoa</taxon>
        <taxon>Chordata</taxon>
        <taxon>Tunicata</taxon>
        <taxon>Appendicularia</taxon>
        <taxon>Copelata</taxon>
        <taxon>Oikopleuridae</taxon>
        <taxon>Oikopleura</taxon>
    </lineage>
</organism>
<dbReference type="InterPro" id="IPR000294">
    <property type="entry name" value="GLA_domain"/>
</dbReference>
<keyword evidence="5" id="KW-1185">Reference proteome</keyword>
<dbReference type="PRINTS" id="PR00001">
    <property type="entry name" value="GLABLOOD"/>
</dbReference>
<accession>A0ABN7TBZ0</accession>
<feature type="domain" description="Gla" evidence="3">
    <location>
        <begin position="17"/>
        <end position="63"/>
    </location>
</feature>
<protein>
    <submittedName>
        <fullName evidence="4">Oidioi.mRNA.OKI2018_I69.chr2.g7062.t1.cds</fullName>
    </submittedName>
</protein>
<evidence type="ECO:0000313" key="5">
    <source>
        <dbReference type="Proteomes" id="UP001158576"/>
    </source>
</evidence>
<proteinExistence type="predicted"/>
<evidence type="ECO:0000256" key="2">
    <source>
        <dbReference type="SAM" id="MobiDB-lite"/>
    </source>
</evidence>
<gene>
    <name evidence="4" type="ORF">OKIOD_LOCUS15827</name>
</gene>
<keyword evidence="1" id="KW-1015">Disulfide bond</keyword>
<dbReference type="InterPro" id="IPR035972">
    <property type="entry name" value="GLA-like_dom_SF"/>
</dbReference>
<feature type="region of interest" description="Disordered" evidence="2">
    <location>
        <begin position="74"/>
        <end position="96"/>
    </location>
</feature>
<dbReference type="PROSITE" id="PS50998">
    <property type="entry name" value="GLA_2"/>
    <property type="match status" value="1"/>
</dbReference>
<evidence type="ECO:0000259" key="3">
    <source>
        <dbReference type="PROSITE" id="PS50998"/>
    </source>
</evidence>
<sequence>MQMFLKRTRRSTPPANADFWGIEEFYDGNLERECFEETCSAEENMEVFDHGERHRESWHKLQGCFSKYKILGKETPSESQKRDCYQSDTRELPPEK</sequence>
<evidence type="ECO:0000256" key="1">
    <source>
        <dbReference type="ARBA" id="ARBA00023157"/>
    </source>
</evidence>
<name>A0ABN7TBZ0_OIKDI</name>
<dbReference type="InterPro" id="IPR017857">
    <property type="entry name" value="Coagulation_fac-like_Gla_dom"/>
</dbReference>
<dbReference type="Proteomes" id="UP001158576">
    <property type="component" value="Chromosome 2"/>
</dbReference>
<dbReference type="EMBL" id="OU015567">
    <property type="protein sequence ID" value="CAG5112897.1"/>
    <property type="molecule type" value="Genomic_DNA"/>
</dbReference>